<dbReference type="STRING" id="228410.NE2093"/>
<dbReference type="PANTHER" id="PTHR34203">
    <property type="entry name" value="METHYLTRANSFERASE, FKBM FAMILY PROTEIN"/>
    <property type="match status" value="1"/>
</dbReference>
<accession>Q82T36</accession>
<evidence type="ECO:0000313" key="3">
    <source>
        <dbReference type="Proteomes" id="UP000001416"/>
    </source>
</evidence>
<dbReference type="PhylomeDB" id="Q82T36"/>
<evidence type="ECO:0000313" key="2">
    <source>
        <dbReference type="EMBL" id="CAD86004.1"/>
    </source>
</evidence>
<dbReference type="OrthoDB" id="7016221at2"/>
<dbReference type="NCBIfam" id="TIGR01444">
    <property type="entry name" value="fkbM_fam"/>
    <property type="match status" value="1"/>
</dbReference>
<dbReference type="InterPro" id="IPR006342">
    <property type="entry name" value="FkbM_mtfrase"/>
</dbReference>
<reference evidence="2 3" key="1">
    <citation type="journal article" date="2003" name="J. Bacteriol.">
        <title>Complete genome sequence of the ammonia-oxidizing bacterium and obligate chemolithoautotroph Nitrosomonas europaea.</title>
        <authorList>
            <person name="Chain P."/>
            <person name="Lamerdin J."/>
            <person name="Larimer F."/>
            <person name="Regala W."/>
            <person name="Land M."/>
            <person name="Hauser L."/>
            <person name="Hooper A."/>
            <person name="Klotz M."/>
            <person name="Norton J."/>
            <person name="Sayavedra-Soto L."/>
            <person name="Arciero D."/>
            <person name="Hommes N."/>
            <person name="Whittaker M."/>
            <person name="Arp D."/>
        </authorList>
    </citation>
    <scope>NUCLEOTIDE SEQUENCE [LARGE SCALE GENOMIC DNA]</scope>
    <source>
        <strain evidence="3">ATCC 19718 / CIP 103999 / KCTC 2705 / NBRC 14298</strain>
    </source>
</reference>
<gene>
    <name evidence="2" type="ordered locus">NE2093</name>
</gene>
<dbReference type="Proteomes" id="UP000001416">
    <property type="component" value="Chromosome"/>
</dbReference>
<organism evidence="2 3">
    <name type="scientific">Nitrosomonas europaea (strain ATCC 19718 / CIP 103999 / KCTC 2705 / NBRC 14298)</name>
    <dbReference type="NCBI Taxonomy" id="228410"/>
    <lineage>
        <taxon>Bacteria</taxon>
        <taxon>Pseudomonadati</taxon>
        <taxon>Pseudomonadota</taxon>
        <taxon>Betaproteobacteria</taxon>
        <taxon>Nitrosomonadales</taxon>
        <taxon>Nitrosomonadaceae</taxon>
        <taxon>Nitrosomonas</taxon>
    </lineage>
</organism>
<protein>
    <recommendedName>
        <fullName evidence="1">Methyltransferase FkbM domain-containing protein</fullName>
    </recommendedName>
</protein>
<dbReference type="HOGENOM" id="CLU_081241_1_0_4"/>
<dbReference type="AlphaFoldDB" id="Q82T36"/>
<dbReference type="KEGG" id="neu:NE2093"/>
<dbReference type="InterPro" id="IPR052514">
    <property type="entry name" value="SAM-dependent_MTase"/>
</dbReference>
<dbReference type="RefSeq" id="WP_011112602.1">
    <property type="nucleotide sequence ID" value="NC_004757.1"/>
</dbReference>
<dbReference type="Pfam" id="PF05050">
    <property type="entry name" value="Methyltransf_21"/>
    <property type="match status" value="1"/>
</dbReference>
<dbReference type="Gene3D" id="3.40.50.150">
    <property type="entry name" value="Vaccinia Virus protein VP39"/>
    <property type="match status" value="1"/>
</dbReference>
<dbReference type="EMBL" id="AL954747">
    <property type="protein sequence ID" value="CAD86004.1"/>
    <property type="molecule type" value="Genomic_DNA"/>
</dbReference>
<dbReference type="eggNOG" id="COG2519">
    <property type="taxonomic scope" value="Bacteria"/>
</dbReference>
<name>Q82T36_NITEU</name>
<proteinExistence type="predicted"/>
<evidence type="ECO:0000259" key="1">
    <source>
        <dbReference type="Pfam" id="PF05050"/>
    </source>
</evidence>
<dbReference type="DNASU" id="1083054"/>
<dbReference type="InterPro" id="IPR029063">
    <property type="entry name" value="SAM-dependent_MTases_sf"/>
</dbReference>
<dbReference type="PANTHER" id="PTHR34203:SF15">
    <property type="entry name" value="SLL1173 PROTEIN"/>
    <property type="match status" value="1"/>
</dbReference>
<keyword evidence="3" id="KW-1185">Reference proteome</keyword>
<dbReference type="SUPFAM" id="SSF53335">
    <property type="entry name" value="S-adenosyl-L-methionine-dependent methyltransferases"/>
    <property type="match status" value="1"/>
</dbReference>
<dbReference type="GeneID" id="87105231"/>
<feature type="domain" description="Methyltransferase FkbM" evidence="1">
    <location>
        <begin position="60"/>
        <end position="222"/>
    </location>
</feature>
<sequence>MKNPNTVISSDYGPIIINLNDNAIGRQISQYGYWATDDINIINTLVNVQLDKFGQIMFYDVGANIGTHSLAIAKTHPDTVAIRAFEAQRQVFNMLCGTMAINGLSNVHCHHNAISEKIGDFIDIPIPDYNSANNFGSLELIPPKNSDNQGIIHSGKMESVKTLSIDSFNEKVDFIKMDIEGMEDKALLGAINTIEHHRPILFLEILKTDVNFVMTFLRERGYLGFQKSFDLIAIPIEYQLQVNGTNRVF</sequence>